<dbReference type="GO" id="GO:0070403">
    <property type="term" value="F:NAD+ binding"/>
    <property type="evidence" value="ECO:0007669"/>
    <property type="project" value="InterPro"/>
</dbReference>
<keyword evidence="2" id="KW-0210">Decarboxylase</keyword>
<dbReference type="InterPro" id="IPR001509">
    <property type="entry name" value="Epimerase_deHydtase"/>
</dbReference>
<dbReference type="GO" id="GO:0005737">
    <property type="term" value="C:cytoplasm"/>
    <property type="evidence" value="ECO:0007669"/>
    <property type="project" value="TreeGrafter"/>
</dbReference>
<evidence type="ECO:0000313" key="7">
    <source>
        <dbReference type="Proteomes" id="UP000034137"/>
    </source>
</evidence>
<name>A0A0G0PTR2_9BACT</name>
<reference evidence="6 7" key="1">
    <citation type="journal article" date="2015" name="Nature">
        <title>rRNA introns, odd ribosomes, and small enigmatic genomes across a large radiation of phyla.</title>
        <authorList>
            <person name="Brown C.T."/>
            <person name="Hug L.A."/>
            <person name="Thomas B.C."/>
            <person name="Sharon I."/>
            <person name="Castelle C.J."/>
            <person name="Singh A."/>
            <person name="Wilkins M.J."/>
            <person name="Williams K.H."/>
            <person name="Banfield J.F."/>
        </authorList>
    </citation>
    <scope>NUCLEOTIDE SEQUENCE [LARGE SCALE GENOMIC DNA]</scope>
</reference>
<dbReference type="PATRIC" id="fig|1618642.3.peg.986"/>
<dbReference type="GO" id="GO:0048040">
    <property type="term" value="F:UDP-glucuronate decarboxylase activity"/>
    <property type="evidence" value="ECO:0007669"/>
    <property type="project" value="TreeGrafter"/>
</dbReference>
<keyword evidence="4" id="KW-0456">Lyase</keyword>
<accession>A0A0G0PTR2</accession>
<gene>
    <name evidence="6" type="ORF">UT64_C0066G0001</name>
</gene>
<dbReference type="Proteomes" id="UP000034137">
    <property type="component" value="Unassembled WGS sequence"/>
</dbReference>
<evidence type="ECO:0000256" key="3">
    <source>
        <dbReference type="ARBA" id="ARBA00023027"/>
    </source>
</evidence>
<sequence length="344" mass="38884">MINQQKQTIFEKKNVLVIGGAGFIGSHLCDELVKTAKVICLDNFSTGEEKNIDHLLSDPNFKFINHDISLPIELETLPELQLFKINFQGIQEIYNLACPHSPRNFNQNKINNALANSLGVKNSLDLAIKYQAKYLHFSSAVVYGPRIDDNKKIDEEFRGLVDFTSQRSSYDEGKRFAETMVINYGEVYGLETKIMRLFRTYGPRMKLDDDQMIPDFIKNALDNTDLIINGDENFSSSFCYVSDVIDAAVKMMEKDRSLILNIGSDNLVNVTELAQLIIDAVGSKSKIVYEKEHFFLTPLPLPNISKSLDEVGWIPIITLEKGVERTIYDLRASKGLKGVKSILN</sequence>
<comment type="cofactor">
    <cofactor evidence="1">
        <name>NAD(+)</name>
        <dbReference type="ChEBI" id="CHEBI:57540"/>
    </cofactor>
</comment>
<dbReference type="AlphaFoldDB" id="A0A0G0PTR2"/>
<dbReference type="PANTHER" id="PTHR43078:SF6">
    <property type="entry name" value="UDP-GLUCURONIC ACID DECARBOXYLASE 1"/>
    <property type="match status" value="1"/>
</dbReference>
<evidence type="ECO:0000313" key="6">
    <source>
        <dbReference type="EMBL" id="KKR31288.1"/>
    </source>
</evidence>
<dbReference type="SUPFAM" id="SSF51735">
    <property type="entry name" value="NAD(P)-binding Rossmann-fold domains"/>
    <property type="match status" value="1"/>
</dbReference>
<proteinExistence type="predicted"/>
<dbReference type="Pfam" id="PF01370">
    <property type="entry name" value="Epimerase"/>
    <property type="match status" value="1"/>
</dbReference>
<dbReference type="InterPro" id="IPR036291">
    <property type="entry name" value="NAD(P)-bd_dom_sf"/>
</dbReference>
<keyword evidence="3" id="KW-0520">NAD</keyword>
<protein>
    <submittedName>
        <fullName evidence="6">NAD-dependent epimerase/dehydratase family protein</fullName>
    </submittedName>
</protein>
<evidence type="ECO:0000256" key="1">
    <source>
        <dbReference type="ARBA" id="ARBA00001911"/>
    </source>
</evidence>
<evidence type="ECO:0000256" key="2">
    <source>
        <dbReference type="ARBA" id="ARBA00022793"/>
    </source>
</evidence>
<dbReference type="GO" id="GO:0042732">
    <property type="term" value="P:D-xylose metabolic process"/>
    <property type="evidence" value="ECO:0007669"/>
    <property type="project" value="InterPro"/>
</dbReference>
<comment type="caution">
    <text evidence="6">The sequence shown here is derived from an EMBL/GenBank/DDBJ whole genome shotgun (WGS) entry which is preliminary data.</text>
</comment>
<organism evidence="6 7">
    <name type="scientific">Candidatus Falkowbacteria bacterium GW2011_GWF2_39_8</name>
    <dbReference type="NCBI Taxonomy" id="1618642"/>
    <lineage>
        <taxon>Bacteria</taxon>
        <taxon>Candidatus Falkowiibacteriota</taxon>
    </lineage>
</organism>
<dbReference type="EMBL" id="LBXO01000066">
    <property type="protein sequence ID" value="KKR31288.1"/>
    <property type="molecule type" value="Genomic_DNA"/>
</dbReference>
<evidence type="ECO:0000256" key="4">
    <source>
        <dbReference type="ARBA" id="ARBA00023239"/>
    </source>
</evidence>
<dbReference type="InterPro" id="IPR044516">
    <property type="entry name" value="UXS-like"/>
</dbReference>
<dbReference type="Gene3D" id="3.40.50.720">
    <property type="entry name" value="NAD(P)-binding Rossmann-like Domain"/>
    <property type="match status" value="1"/>
</dbReference>
<evidence type="ECO:0000259" key="5">
    <source>
        <dbReference type="Pfam" id="PF01370"/>
    </source>
</evidence>
<feature type="domain" description="NAD-dependent epimerase/dehydratase" evidence="5">
    <location>
        <begin position="15"/>
        <end position="263"/>
    </location>
</feature>
<dbReference type="PANTHER" id="PTHR43078">
    <property type="entry name" value="UDP-GLUCURONIC ACID DECARBOXYLASE-RELATED"/>
    <property type="match status" value="1"/>
</dbReference>